<sequence length="190" mass="21211">MSSLLRFVLLCGSRLERMHVGEDPGRLSQQEKLVAPPSTAILLPTVRPVPLSLAGGQLGPRTVAQVGGVTRSMCCASVARLAARIAPLRRLLPSQHTCKTAFRRKFASSACVHSHRIEYSSRNSSARINFSNVMHGRQLLIGTWIRACIRSMHFDASFRQTRNGREVICRHVVFESRNRERRLGVTVRPT</sequence>
<name>A0AA40MH93_BURPE</name>
<accession>A0AA40MH93</accession>
<reference evidence="1 2" key="1">
    <citation type="submission" date="2014-08" db="EMBL/GenBank/DDBJ databases">
        <authorList>
            <person name="Bunnell A."/>
            <person name="Chain P.S."/>
            <person name="Chertkov O."/>
            <person name="Currie B.J."/>
            <person name="Daligault H.E."/>
            <person name="Davenport K.W."/>
            <person name="Davis C."/>
            <person name="Gleasner C.D."/>
            <person name="Johnson S.L."/>
            <person name="Kaestli M."/>
            <person name="Koren S."/>
            <person name="Kunde Y.A."/>
            <person name="Mayo M."/>
            <person name="McMurry K.K."/>
            <person name="Price E.P."/>
            <person name="Reitenga K.G."/>
            <person name="Robison R."/>
            <person name="Rosovitz M.J."/>
            <person name="Sarovich D.S."/>
            <person name="Teshima H."/>
        </authorList>
    </citation>
    <scope>NUCLEOTIDE SEQUENCE [LARGE SCALE GENOMIC DNA]</scope>
    <source>
        <strain evidence="1 2">MSHR44</strain>
    </source>
</reference>
<dbReference type="EMBL" id="JQIM01000007">
    <property type="protein sequence ID" value="KGX17295.1"/>
    <property type="molecule type" value="Genomic_DNA"/>
</dbReference>
<organism evidence="1 2">
    <name type="scientific">Burkholderia pseudomallei</name>
    <name type="common">Pseudomonas pseudomallei</name>
    <dbReference type="NCBI Taxonomy" id="28450"/>
    <lineage>
        <taxon>Bacteria</taxon>
        <taxon>Pseudomonadati</taxon>
        <taxon>Pseudomonadota</taxon>
        <taxon>Betaproteobacteria</taxon>
        <taxon>Burkholderiales</taxon>
        <taxon>Burkholderiaceae</taxon>
        <taxon>Burkholderia</taxon>
        <taxon>pseudomallei group</taxon>
    </lineage>
</organism>
<evidence type="ECO:0000313" key="2">
    <source>
        <dbReference type="Proteomes" id="UP000030475"/>
    </source>
</evidence>
<comment type="caution">
    <text evidence="1">The sequence shown here is derived from an EMBL/GenBank/DDBJ whole genome shotgun (WGS) entry which is preliminary data.</text>
</comment>
<proteinExistence type="predicted"/>
<protein>
    <submittedName>
        <fullName evidence="1">Uncharacterized protein</fullName>
    </submittedName>
</protein>
<dbReference type="KEGG" id="but:X994_6571"/>
<dbReference type="Proteomes" id="UP000030475">
    <property type="component" value="Unassembled WGS sequence"/>
</dbReference>
<evidence type="ECO:0000313" key="1">
    <source>
        <dbReference type="EMBL" id="KGX17295.1"/>
    </source>
</evidence>
<dbReference type="AlphaFoldDB" id="A0AA40MH93"/>
<gene>
    <name evidence="1" type="ORF">Y036_6189</name>
</gene>